<protein>
    <submittedName>
        <fullName evidence="1">Uncharacterized protein</fullName>
    </submittedName>
</protein>
<dbReference type="AlphaFoldDB" id="A0AAD6MEQ1"/>
<name>A0AAD6MEQ1_9ROSI</name>
<evidence type="ECO:0000313" key="1">
    <source>
        <dbReference type="EMBL" id="KAJ6984133.1"/>
    </source>
</evidence>
<evidence type="ECO:0000313" key="2">
    <source>
        <dbReference type="Proteomes" id="UP001164929"/>
    </source>
</evidence>
<proteinExistence type="predicted"/>
<sequence>MEKRIIAVTARGSELARPSQIQKTPPSVCKIQSTHNLPLIPKYLAATSEEYPPKGRATRLAIPKVAAMTPAV</sequence>
<keyword evidence="2" id="KW-1185">Reference proteome</keyword>
<reference evidence="1" key="1">
    <citation type="journal article" date="2023" name="Mol. Ecol. Resour.">
        <title>Chromosome-level genome assembly of a triploid poplar Populus alba 'Berolinensis'.</title>
        <authorList>
            <person name="Chen S."/>
            <person name="Yu Y."/>
            <person name="Wang X."/>
            <person name="Wang S."/>
            <person name="Zhang T."/>
            <person name="Zhou Y."/>
            <person name="He R."/>
            <person name="Meng N."/>
            <person name="Wang Y."/>
            <person name="Liu W."/>
            <person name="Liu Z."/>
            <person name="Liu J."/>
            <person name="Guo Q."/>
            <person name="Huang H."/>
            <person name="Sederoff R.R."/>
            <person name="Wang G."/>
            <person name="Qu G."/>
            <person name="Chen S."/>
        </authorList>
    </citation>
    <scope>NUCLEOTIDE SEQUENCE</scope>
    <source>
        <strain evidence="1">SC-2020</strain>
    </source>
</reference>
<accession>A0AAD6MEQ1</accession>
<organism evidence="1 2">
    <name type="scientific">Populus alba x Populus x berolinensis</name>
    <dbReference type="NCBI Taxonomy" id="444605"/>
    <lineage>
        <taxon>Eukaryota</taxon>
        <taxon>Viridiplantae</taxon>
        <taxon>Streptophyta</taxon>
        <taxon>Embryophyta</taxon>
        <taxon>Tracheophyta</taxon>
        <taxon>Spermatophyta</taxon>
        <taxon>Magnoliopsida</taxon>
        <taxon>eudicotyledons</taxon>
        <taxon>Gunneridae</taxon>
        <taxon>Pentapetalae</taxon>
        <taxon>rosids</taxon>
        <taxon>fabids</taxon>
        <taxon>Malpighiales</taxon>
        <taxon>Salicaceae</taxon>
        <taxon>Saliceae</taxon>
        <taxon>Populus</taxon>
    </lineage>
</organism>
<gene>
    <name evidence="1" type="ORF">NC653_022391</name>
</gene>
<comment type="caution">
    <text evidence="1">The sequence shown here is derived from an EMBL/GenBank/DDBJ whole genome shotgun (WGS) entry which is preliminary data.</text>
</comment>
<dbReference type="Proteomes" id="UP001164929">
    <property type="component" value="Chromosome 9"/>
</dbReference>
<dbReference type="EMBL" id="JAQIZT010000009">
    <property type="protein sequence ID" value="KAJ6984133.1"/>
    <property type="molecule type" value="Genomic_DNA"/>
</dbReference>